<feature type="signal peptide" evidence="1">
    <location>
        <begin position="1"/>
        <end position="25"/>
    </location>
</feature>
<dbReference type="Proteomes" id="UP000676649">
    <property type="component" value="Chromosome"/>
</dbReference>
<evidence type="ECO:0000313" key="2">
    <source>
        <dbReference type="EMBL" id="QWF71951.1"/>
    </source>
</evidence>
<feature type="chain" id="PRO_5037123717" evidence="1">
    <location>
        <begin position="26"/>
        <end position="182"/>
    </location>
</feature>
<evidence type="ECO:0000256" key="1">
    <source>
        <dbReference type="SAM" id="SignalP"/>
    </source>
</evidence>
<organism evidence="2 3">
    <name type="scientific">Methylomonas paludis</name>
    <dbReference type="NCBI Taxonomy" id="1173101"/>
    <lineage>
        <taxon>Bacteria</taxon>
        <taxon>Pseudomonadati</taxon>
        <taxon>Pseudomonadota</taxon>
        <taxon>Gammaproteobacteria</taxon>
        <taxon>Methylococcales</taxon>
        <taxon>Methylococcaceae</taxon>
        <taxon>Methylomonas</taxon>
    </lineage>
</organism>
<proteinExistence type="predicted"/>
<dbReference type="KEGG" id="mpad:KEF85_05695"/>
<dbReference type="InterPro" id="IPR025293">
    <property type="entry name" value="YfiR/HmsC-like"/>
</dbReference>
<name>A0A975MR19_9GAMM</name>
<keyword evidence="3" id="KW-1185">Reference proteome</keyword>
<reference evidence="2" key="1">
    <citation type="submission" date="2021-04" db="EMBL/GenBank/DDBJ databases">
        <title>Draft genome sequence data of methanotrophic Methylovulum sp. strain S1L and Methylomonas sp. strain S2AM isolated from boreal lake water columns.</title>
        <authorList>
            <person name="Rissanen A.J."/>
            <person name="Mangayil R."/>
            <person name="Svenning M.M."/>
            <person name="Khanongnuch R."/>
        </authorList>
    </citation>
    <scope>NUCLEOTIDE SEQUENCE</scope>
    <source>
        <strain evidence="2">S2AM</strain>
    </source>
</reference>
<dbReference type="EMBL" id="CP073754">
    <property type="protein sequence ID" value="QWF71951.1"/>
    <property type="molecule type" value="Genomic_DNA"/>
</dbReference>
<keyword evidence="1" id="KW-0732">Signal</keyword>
<dbReference type="AlphaFoldDB" id="A0A975MR19"/>
<evidence type="ECO:0000313" key="3">
    <source>
        <dbReference type="Proteomes" id="UP000676649"/>
    </source>
</evidence>
<protein>
    <submittedName>
        <fullName evidence="2">YfiR family protein</fullName>
    </submittedName>
</protein>
<sequence>MRRFYRFLNRTGLVALICLISYAGAAAAISASSIEELTLAYLYNFLKFTEWPVADTINEMTICVSKSGRLAANLEALAGHLAQNKKVIIRPLETSKDSHTCQLLFLDQNENSNNISQWLKQAANQPILTVSDKPDFLEMGGMIILIESDNRLQFEVDLTSVRNAGLNLNSQVLKIARDVRGK</sequence>
<accession>A0A975MR19</accession>
<dbReference type="Pfam" id="PF13689">
    <property type="entry name" value="DUF4154"/>
    <property type="match status" value="1"/>
</dbReference>
<gene>
    <name evidence="2" type="ORF">KEF85_05695</name>
</gene>
<dbReference type="RefSeq" id="WP_215583860.1">
    <property type="nucleotide sequence ID" value="NZ_CP073754.1"/>
</dbReference>